<dbReference type="InterPro" id="IPR006139">
    <property type="entry name" value="D-isomer_2_OHA_DH_cat_dom"/>
</dbReference>
<dbReference type="PROSITE" id="PS00670">
    <property type="entry name" value="D_2_HYDROXYACID_DH_2"/>
    <property type="match status" value="1"/>
</dbReference>
<dbReference type="GO" id="GO:0016616">
    <property type="term" value="F:oxidoreductase activity, acting on the CH-OH group of donors, NAD or NADP as acceptor"/>
    <property type="evidence" value="ECO:0007669"/>
    <property type="project" value="InterPro"/>
</dbReference>
<dbReference type="PANTHER" id="PTHR42938:SF9">
    <property type="entry name" value="FORMATE DEHYDROGENASE 1"/>
    <property type="match status" value="1"/>
</dbReference>
<keyword evidence="6" id="KW-1185">Reference proteome</keyword>
<dbReference type="InterPro" id="IPR036291">
    <property type="entry name" value="NAD(P)-bd_dom_sf"/>
</dbReference>
<evidence type="ECO:0000259" key="4">
    <source>
        <dbReference type="Pfam" id="PF02826"/>
    </source>
</evidence>
<dbReference type="GO" id="GO:0051287">
    <property type="term" value="F:NAD binding"/>
    <property type="evidence" value="ECO:0007669"/>
    <property type="project" value="InterPro"/>
</dbReference>
<evidence type="ECO:0000256" key="1">
    <source>
        <dbReference type="ARBA" id="ARBA00023002"/>
    </source>
</evidence>
<dbReference type="EMBL" id="SACY01000003">
    <property type="protein sequence ID" value="RVU24648.1"/>
    <property type="molecule type" value="Genomic_DNA"/>
</dbReference>
<name>A0A437PQX4_9BACT</name>
<dbReference type="SUPFAM" id="SSF51735">
    <property type="entry name" value="NAD(P)-binding Rossmann-fold domains"/>
    <property type="match status" value="1"/>
</dbReference>
<comment type="caution">
    <text evidence="5">The sequence shown here is derived from an EMBL/GenBank/DDBJ whole genome shotgun (WGS) entry which is preliminary data.</text>
</comment>
<evidence type="ECO:0000313" key="6">
    <source>
        <dbReference type="Proteomes" id="UP000282832"/>
    </source>
</evidence>
<evidence type="ECO:0000259" key="3">
    <source>
        <dbReference type="Pfam" id="PF00389"/>
    </source>
</evidence>
<dbReference type="InterPro" id="IPR006140">
    <property type="entry name" value="D-isomer_DH_NAD-bd"/>
</dbReference>
<proteinExistence type="inferred from homology"/>
<dbReference type="Pfam" id="PF00389">
    <property type="entry name" value="2-Hacid_dh"/>
    <property type="match status" value="1"/>
</dbReference>
<dbReference type="RefSeq" id="WP_127803557.1">
    <property type="nucleotide sequence ID" value="NZ_SACY01000003.1"/>
</dbReference>
<gene>
    <name evidence="5" type="ORF">EOJ36_06445</name>
</gene>
<feature type="domain" description="D-isomer specific 2-hydroxyacid dehydrogenase catalytic" evidence="3">
    <location>
        <begin position="4"/>
        <end position="309"/>
    </location>
</feature>
<dbReference type="InterPro" id="IPR029753">
    <property type="entry name" value="D-isomer_DH_CS"/>
</dbReference>
<protein>
    <submittedName>
        <fullName evidence="5">Phosphoglycerate dehydrogenase</fullName>
    </submittedName>
</protein>
<dbReference type="AlphaFoldDB" id="A0A437PQX4"/>
<dbReference type="SUPFAM" id="SSF52283">
    <property type="entry name" value="Formate/glycerate dehydrogenase catalytic domain-like"/>
    <property type="match status" value="1"/>
</dbReference>
<reference evidence="5 6" key="1">
    <citation type="submission" date="2019-01" db="EMBL/GenBank/DDBJ databases">
        <authorList>
            <person name="Chen W.-M."/>
        </authorList>
    </citation>
    <scope>NUCLEOTIDE SEQUENCE [LARGE SCALE GENOMIC DNA]</scope>
    <source>
        <strain evidence="5 6">FSY-15</strain>
    </source>
</reference>
<dbReference type="PANTHER" id="PTHR42938">
    <property type="entry name" value="FORMATE DEHYDROGENASE 1"/>
    <property type="match status" value="1"/>
</dbReference>
<organism evidence="5 6">
    <name type="scientific">Sandaracinomonas limnophila</name>
    <dbReference type="NCBI Taxonomy" id="1862386"/>
    <lineage>
        <taxon>Bacteria</taxon>
        <taxon>Pseudomonadati</taxon>
        <taxon>Bacteroidota</taxon>
        <taxon>Cytophagia</taxon>
        <taxon>Cytophagales</taxon>
        <taxon>Flectobacillaceae</taxon>
        <taxon>Sandaracinomonas</taxon>
    </lineage>
</organism>
<comment type="similarity">
    <text evidence="2">Belongs to the D-isomer specific 2-hydroxyacid dehydrogenase family.</text>
</comment>
<dbReference type="Pfam" id="PF02826">
    <property type="entry name" value="2-Hacid_dh_C"/>
    <property type="match status" value="1"/>
</dbReference>
<dbReference type="OrthoDB" id="1522997at2"/>
<keyword evidence="1 2" id="KW-0560">Oxidoreductase</keyword>
<accession>A0A437PQX4</accession>
<feature type="domain" description="D-isomer specific 2-hydroxyacid dehydrogenase NAD-binding" evidence="4">
    <location>
        <begin position="107"/>
        <end position="283"/>
    </location>
</feature>
<dbReference type="Proteomes" id="UP000282832">
    <property type="component" value="Unassembled WGS sequence"/>
</dbReference>
<evidence type="ECO:0000313" key="5">
    <source>
        <dbReference type="EMBL" id="RVU24648.1"/>
    </source>
</evidence>
<evidence type="ECO:0000256" key="2">
    <source>
        <dbReference type="RuleBase" id="RU003719"/>
    </source>
</evidence>
<sequence>MKTVLVVDDVHEAIFEPFQKLNWKVLYQPDATLSSIQSLIPNISGLIIRSKFKIDASFLEEAKNLQFIARAGAGLDLIDVQKAKELNIKVFAANEGNSAAVAEHVIGQLLILSAQLKKSDQEVRNHIWDREGNRGWELEGKTIGIIGYGNMGQALAKRLKPFGLNILAFDKYHPSTEYPATMEDIFMHADILSLHVPLTSETKNMIDAKFLNQFKKPIVLVNSARGEIMSLESMHYGIQKGIIQGLAIDVFPNEKLATWTERDFNLFEHIKSFPNTVFSPHVAGWTAESYQKISQVLADKIYALIQHELPK</sequence>
<dbReference type="Gene3D" id="3.40.50.720">
    <property type="entry name" value="NAD(P)-binding Rossmann-like Domain"/>
    <property type="match status" value="2"/>
</dbReference>